<feature type="region of interest" description="Disordered" evidence="15">
    <location>
        <begin position="1082"/>
        <end position="1134"/>
    </location>
</feature>
<evidence type="ECO:0000256" key="11">
    <source>
        <dbReference type="ARBA" id="ARBA00023055"/>
    </source>
</evidence>
<feature type="transmembrane region" description="Helical" evidence="16">
    <location>
        <begin position="174"/>
        <end position="191"/>
    </location>
</feature>
<keyword evidence="11" id="KW-0445">Lipid transport</keyword>
<feature type="non-terminal residue" evidence="17">
    <location>
        <position position="1134"/>
    </location>
</feature>
<evidence type="ECO:0000256" key="14">
    <source>
        <dbReference type="PIRSR" id="PIRSR608901-2"/>
    </source>
</evidence>
<feature type="compositionally biased region" description="Polar residues" evidence="15">
    <location>
        <begin position="1000"/>
        <end position="1035"/>
    </location>
</feature>
<dbReference type="GO" id="GO:0034045">
    <property type="term" value="C:phagophore assembly site membrane"/>
    <property type="evidence" value="ECO:0007669"/>
    <property type="project" value="UniProtKB-SubCell"/>
</dbReference>
<evidence type="ECO:0000313" key="17">
    <source>
        <dbReference type="EMBL" id="OTF77780.1"/>
    </source>
</evidence>
<evidence type="ECO:0000256" key="1">
    <source>
        <dbReference type="ARBA" id="ARBA00004511"/>
    </source>
</evidence>
<proteinExistence type="inferred from homology"/>
<feature type="binding site" evidence="13">
    <location>
        <position position="19"/>
    </location>
    <ligand>
        <name>Ca(2+)</name>
        <dbReference type="ChEBI" id="CHEBI:29108"/>
    </ligand>
</feature>
<dbReference type="EMBL" id="MUJZ01030897">
    <property type="protein sequence ID" value="OTF77780.1"/>
    <property type="molecule type" value="Genomic_DNA"/>
</dbReference>
<feature type="binding site" evidence="13">
    <location>
        <position position="21"/>
    </location>
    <ligand>
        <name>Ca(2+)</name>
        <dbReference type="ChEBI" id="CHEBI:29108"/>
    </ligand>
</feature>
<evidence type="ECO:0000256" key="6">
    <source>
        <dbReference type="ARBA" id="ARBA00022448"/>
    </source>
</evidence>
<evidence type="ECO:0000256" key="10">
    <source>
        <dbReference type="ARBA" id="ARBA00023006"/>
    </source>
</evidence>
<reference evidence="17 18" key="1">
    <citation type="submission" date="2017-03" db="EMBL/GenBank/DDBJ databases">
        <title>Genome Survey of Euroglyphus maynei.</title>
        <authorList>
            <person name="Arlian L.G."/>
            <person name="Morgan M.S."/>
            <person name="Rider S.D."/>
        </authorList>
    </citation>
    <scope>NUCLEOTIDE SEQUENCE [LARGE SCALE GENOMIC DNA]</scope>
    <source>
        <strain evidence="17">Arlian Lab</strain>
        <tissue evidence="17">Whole body</tissue>
    </source>
</reference>
<feature type="binding site" evidence="14">
    <location>
        <position position="224"/>
    </location>
    <ligand>
        <name>Zn(2+)</name>
        <dbReference type="ChEBI" id="CHEBI:29105"/>
        <note>catalytic</note>
    </ligand>
</feature>
<feature type="transmembrane region" description="Helical" evidence="16">
    <location>
        <begin position="630"/>
        <end position="654"/>
    </location>
</feature>
<feature type="region of interest" description="Disordered" evidence="15">
    <location>
        <begin position="310"/>
        <end position="329"/>
    </location>
</feature>
<feature type="transmembrane region" description="Helical" evidence="16">
    <location>
        <begin position="121"/>
        <end position="140"/>
    </location>
</feature>
<comment type="similarity">
    <text evidence="2">Belongs to the ATG9 family.</text>
</comment>
<keyword evidence="13" id="KW-0106">Calcium</keyword>
<organism evidence="17 18">
    <name type="scientific">Euroglyphus maynei</name>
    <name type="common">Mayne's house dust mite</name>
    <dbReference type="NCBI Taxonomy" id="6958"/>
    <lineage>
        <taxon>Eukaryota</taxon>
        <taxon>Metazoa</taxon>
        <taxon>Ecdysozoa</taxon>
        <taxon>Arthropoda</taxon>
        <taxon>Chelicerata</taxon>
        <taxon>Arachnida</taxon>
        <taxon>Acari</taxon>
        <taxon>Acariformes</taxon>
        <taxon>Sarcoptiformes</taxon>
        <taxon>Astigmata</taxon>
        <taxon>Psoroptidia</taxon>
        <taxon>Analgoidea</taxon>
        <taxon>Pyroglyphidae</taxon>
        <taxon>Pyroglyphinae</taxon>
        <taxon>Euroglyphus</taxon>
    </lineage>
</organism>
<feature type="region of interest" description="Disordered" evidence="15">
    <location>
        <begin position="997"/>
        <end position="1039"/>
    </location>
</feature>
<keyword evidence="9 16" id="KW-1133">Transmembrane helix</keyword>
<dbReference type="PANTHER" id="PTHR13038">
    <property type="entry name" value="APG9 AUTOPHAGY 9"/>
    <property type="match status" value="1"/>
</dbReference>
<name>A0A1Y3BA55_EURMA</name>
<evidence type="ECO:0000256" key="3">
    <source>
        <dbReference type="ARBA" id="ARBA00009780"/>
    </source>
</evidence>
<accession>A0A1Y3BA55</accession>
<feature type="transmembrane region" description="Helical" evidence="16">
    <location>
        <begin position="91"/>
        <end position="109"/>
    </location>
</feature>
<comment type="subcellular location">
    <subcellularLocation>
        <location evidence="1">Preautophagosomal structure membrane</location>
        <topology evidence="1">Multi-pass membrane protein</topology>
    </subcellularLocation>
</comment>
<evidence type="ECO:0000256" key="2">
    <source>
        <dbReference type="ARBA" id="ARBA00006185"/>
    </source>
</evidence>
<feature type="transmembrane region" description="Helical" evidence="16">
    <location>
        <begin position="59"/>
        <end position="79"/>
    </location>
</feature>
<dbReference type="Proteomes" id="UP000194236">
    <property type="component" value="Unassembled WGS sequence"/>
</dbReference>
<evidence type="ECO:0000256" key="12">
    <source>
        <dbReference type="ARBA" id="ARBA00023136"/>
    </source>
</evidence>
<feature type="binding site" evidence="13">
    <location>
        <position position="16"/>
    </location>
    <ligand>
        <name>Ca(2+)</name>
        <dbReference type="ChEBI" id="CHEBI:29108"/>
    </ligand>
</feature>
<keyword evidence="8" id="KW-0378">Hydrolase</keyword>
<evidence type="ECO:0000256" key="4">
    <source>
        <dbReference type="ARBA" id="ARBA00011891"/>
    </source>
</evidence>
<dbReference type="Pfam" id="PF04109">
    <property type="entry name" value="ATG9"/>
    <property type="match status" value="1"/>
</dbReference>
<dbReference type="GO" id="GO:0000422">
    <property type="term" value="P:autophagy of mitochondrion"/>
    <property type="evidence" value="ECO:0007669"/>
    <property type="project" value="TreeGrafter"/>
</dbReference>
<feature type="transmembrane region" description="Helical" evidence="16">
    <location>
        <begin position="477"/>
        <end position="499"/>
    </location>
</feature>
<evidence type="ECO:0000256" key="8">
    <source>
        <dbReference type="ARBA" id="ARBA00022801"/>
    </source>
</evidence>
<dbReference type="InterPro" id="IPR007241">
    <property type="entry name" value="Autophagy-rel_prot_9"/>
</dbReference>
<keyword evidence="7 16" id="KW-0812">Transmembrane</keyword>
<evidence type="ECO:0000256" key="16">
    <source>
        <dbReference type="SAM" id="Phobius"/>
    </source>
</evidence>
<dbReference type="GO" id="GO:0006869">
    <property type="term" value="P:lipid transport"/>
    <property type="evidence" value="ECO:0007669"/>
    <property type="project" value="UniProtKB-KW"/>
</dbReference>
<keyword evidence="18" id="KW-1185">Reference proteome</keyword>
<keyword evidence="12 16" id="KW-0472">Membrane</keyword>
<dbReference type="OrthoDB" id="2020634at2759"/>
<keyword evidence="6" id="KW-0813">Transport</keyword>
<feature type="transmembrane region" description="Helical" evidence="16">
    <location>
        <begin position="31"/>
        <end position="52"/>
    </location>
</feature>
<evidence type="ECO:0000313" key="18">
    <source>
        <dbReference type="Proteomes" id="UP000194236"/>
    </source>
</evidence>
<comment type="caution">
    <text evidence="17">The sequence shown here is derived from an EMBL/GenBank/DDBJ whole genome shotgun (WGS) entry which is preliminary data.</text>
</comment>
<evidence type="ECO:0000256" key="13">
    <source>
        <dbReference type="PIRSR" id="PIRSR608901-1"/>
    </source>
</evidence>
<dbReference type="GO" id="GO:0034497">
    <property type="term" value="P:protein localization to phagophore assembly site"/>
    <property type="evidence" value="ECO:0007669"/>
    <property type="project" value="TreeGrafter"/>
</dbReference>
<sequence>MAPIDGYWGQPTSTIDWCEENYITTKYIAEFWNTISNLAMIIPSITGFYYAYRNNLHQRFMFCFLSITFVGFGSWNFHMTLLYEMQLFDEIPMIWGSLMLVYCLMIHYYPKFRENIYKNMMLKMILITYGVLSLFTYLYLKTPILFQISYVILVTYMLYLTILLLRYRPCNRTVFYVATFIYYFGAFLWMIDNFYCDKLRLFRQTNTILPFILNPMTQLHAWWHVFAGYGSYLHILFCTHSTYLATDKPLEFRFIWYVGLFEPMPTRIAITNQSNLHQSNDHHQYNYQQIIPPPHSATVFSAAAGGRKRNSDIAQNQAQQPSSGGDVNQLDTINTTTVDGISTAKQPLNQQNQSTYQSFADIADPVQNPHLFIHVASGQKISRPWQAYISDLDDFFERIYYYYRKSGFTCIVVENILQLLEIILVVLFTVFFIHCIDYQVLFKKKLPDGHQPGTPLKITISDVLIPFNQIHLSSLEVFFLLFYAGFWFCKFGVAVHTILSNYAIRSFFIEALQIHDPLLYSWQEVQLRLINAQSQCLLRETHLDELAIHNRLLRRANYMIALINKGVLPIYYRVPLLGECIYLTSGLEFNFRILLFRGVFSLFDKNWKLRDEIKSPAERLECARRFSNRCLAVGLLNLILLPMIFLWQSLYAFYTYVEAAKRDPSLFALRTWSRYGKWFCRHFNELDHELDERLNRGYRPAARYMNSFRAPLLEILARFVHTIAAILLSVLIALTVYDEDVITVEHVLLLFTGLGAAIAISKAFLPDPEPNRWTFGELDAAILQHIHYRPHNYPSHTIQARNAMGNIFVYKSTTILEELLSPLIVPYILIRHLRSRSLEIIDFFRVYTLELADIGDVCTFSQFNFHQNGHRIFTNPDQQKTEQNQSVVQSMMSMNTSKNGKNNAEVLPDDRNTTRNGKLELSLINFKLKNPKWQPPDLSQMQFIDLFTRQSCDDPGIPNLIFPDGQLDSQMQPAIVESKSTIDLCSPTTSAYPAIIETQPGPSSSVRPDNIRNQQRQSQMVIKTSQIGDSSTGMLESSDFGFNKTRRRLLQLRYGNMFSEQERRDNQMALSSLYFHQIVSESQSSRQQSQNFPLPQHQQQLSQSTSLSEQRTHGSRNNESIPLLRSDHEARRNL</sequence>
<dbReference type="GO" id="GO:0046872">
    <property type="term" value="F:metal ion binding"/>
    <property type="evidence" value="ECO:0007669"/>
    <property type="project" value="UniProtKB-KW"/>
</dbReference>
<dbReference type="AlphaFoldDB" id="A0A1Y3BA55"/>
<dbReference type="GO" id="GO:0061709">
    <property type="term" value="P:reticulophagy"/>
    <property type="evidence" value="ECO:0007669"/>
    <property type="project" value="TreeGrafter"/>
</dbReference>
<feature type="transmembrane region" description="Helical" evidence="16">
    <location>
        <begin position="408"/>
        <end position="433"/>
    </location>
</feature>
<evidence type="ECO:0000256" key="15">
    <source>
        <dbReference type="SAM" id="MobiDB-lite"/>
    </source>
</evidence>
<feature type="transmembrane region" description="Helical" evidence="16">
    <location>
        <begin position="747"/>
        <end position="765"/>
    </location>
</feature>
<feature type="transmembrane region" description="Helical" evidence="16">
    <location>
        <begin position="146"/>
        <end position="167"/>
    </location>
</feature>
<feature type="transmembrane region" description="Helical" evidence="16">
    <location>
        <begin position="221"/>
        <end position="245"/>
    </location>
</feature>
<comment type="cofactor">
    <cofactor evidence="14">
        <name>Zn(2+)</name>
        <dbReference type="ChEBI" id="CHEBI:29105"/>
    </cofactor>
</comment>
<feature type="binding site" evidence="13">
    <location>
        <position position="30"/>
    </location>
    <ligand>
        <name>Ca(2+)</name>
        <dbReference type="ChEBI" id="CHEBI:29108"/>
    </ligand>
</feature>
<dbReference type="GO" id="GO:0034727">
    <property type="term" value="P:piecemeal microautophagy of the nucleus"/>
    <property type="evidence" value="ECO:0007669"/>
    <property type="project" value="TreeGrafter"/>
</dbReference>
<feature type="binding site" evidence="14">
    <location>
        <position position="78"/>
    </location>
    <ligand>
        <name>Zn(2+)</name>
        <dbReference type="ChEBI" id="CHEBI:29105"/>
        <note>catalytic</note>
    </ligand>
</feature>
<feature type="compositionally biased region" description="Basic and acidic residues" evidence="15">
    <location>
        <begin position="1125"/>
        <end position="1134"/>
    </location>
</feature>
<feature type="transmembrane region" description="Helical" evidence="16">
    <location>
        <begin position="715"/>
        <end position="735"/>
    </location>
</feature>
<evidence type="ECO:0000256" key="5">
    <source>
        <dbReference type="ARBA" id="ARBA00018074"/>
    </source>
</evidence>
<dbReference type="GO" id="GO:0005776">
    <property type="term" value="C:autophagosome"/>
    <property type="evidence" value="ECO:0007669"/>
    <property type="project" value="TreeGrafter"/>
</dbReference>
<gene>
    <name evidence="17" type="ORF">BLA29_000300</name>
</gene>
<protein>
    <recommendedName>
        <fullName evidence="5">Autophagy-related protein 9</fullName>
        <ecNumber evidence="4">3.5.1.23</ecNumber>
    </recommendedName>
</protein>
<dbReference type="InterPro" id="IPR008901">
    <property type="entry name" value="ACER"/>
</dbReference>
<dbReference type="Pfam" id="PF05875">
    <property type="entry name" value="Ceramidase"/>
    <property type="match status" value="1"/>
</dbReference>
<keyword evidence="13" id="KW-0479">Metal-binding</keyword>
<dbReference type="GO" id="GO:0017040">
    <property type="term" value="F:N-acylsphingosine amidohydrolase activity"/>
    <property type="evidence" value="ECO:0007669"/>
    <property type="project" value="UniProtKB-EC"/>
</dbReference>
<keyword evidence="10" id="KW-0072">Autophagy</keyword>
<evidence type="ECO:0000256" key="7">
    <source>
        <dbReference type="ARBA" id="ARBA00022692"/>
    </source>
</evidence>
<keyword evidence="14" id="KW-0862">Zinc</keyword>
<feature type="compositionally biased region" description="Low complexity" evidence="15">
    <location>
        <begin position="1082"/>
        <end position="1109"/>
    </location>
</feature>
<feature type="binding site" evidence="14">
    <location>
        <position position="220"/>
    </location>
    <ligand>
        <name>Zn(2+)</name>
        <dbReference type="ChEBI" id="CHEBI:29105"/>
        <note>catalytic</note>
    </ligand>
</feature>
<dbReference type="PANTHER" id="PTHR13038:SF10">
    <property type="entry name" value="AUTOPHAGY-RELATED PROTEIN 9"/>
    <property type="match status" value="1"/>
</dbReference>
<dbReference type="EC" id="3.5.1.23" evidence="4"/>
<feature type="binding site" evidence="13">
    <location>
        <position position="17"/>
    </location>
    <ligand>
        <name>Ca(2+)</name>
        <dbReference type="ChEBI" id="CHEBI:29108"/>
    </ligand>
</feature>
<feature type="compositionally biased region" description="Polar residues" evidence="15">
    <location>
        <begin position="312"/>
        <end position="329"/>
    </location>
</feature>
<evidence type="ECO:0000256" key="9">
    <source>
        <dbReference type="ARBA" id="ARBA00022989"/>
    </source>
</evidence>
<comment type="similarity">
    <text evidence="3">Belongs to the alkaline ceramidase family.</text>
</comment>
<dbReference type="GO" id="GO:0006672">
    <property type="term" value="P:ceramide metabolic process"/>
    <property type="evidence" value="ECO:0007669"/>
    <property type="project" value="InterPro"/>
</dbReference>